<protein>
    <recommendedName>
        <fullName evidence="1">Aspartyl/glutamyl-tRNA(Asn/Gln) amidotransferase subunit C</fullName>
        <shortName evidence="1">Asp/Glu-ADT subunit C</shortName>
        <ecNumber evidence="1">6.3.5.-</ecNumber>
    </recommendedName>
</protein>
<dbReference type="GO" id="GO:0016740">
    <property type="term" value="F:transferase activity"/>
    <property type="evidence" value="ECO:0007669"/>
    <property type="project" value="UniProtKB-KW"/>
</dbReference>
<keyword evidence="3" id="KW-1185">Reference proteome</keyword>
<dbReference type="NCBIfam" id="TIGR00135">
    <property type="entry name" value="gatC"/>
    <property type="match status" value="1"/>
</dbReference>
<keyword evidence="1" id="KW-0648">Protein biosynthesis</keyword>
<evidence type="ECO:0000313" key="2">
    <source>
        <dbReference type="EMBL" id="MBB5273348.1"/>
    </source>
</evidence>
<evidence type="ECO:0000256" key="1">
    <source>
        <dbReference type="HAMAP-Rule" id="MF_00122"/>
    </source>
</evidence>
<dbReference type="EMBL" id="JACHGB010000006">
    <property type="protein sequence ID" value="MBB5273348.1"/>
    <property type="molecule type" value="Genomic_DNA"/>
</dbReference>
<dbReference type="EC" id="6.3.5.-" evidence="1"/>
<keyword evidence="1" id="KW-0067">ATP-binding</keyword>
<sequence>MSLSVADVRRIARLARLALSDEEAVAAQAKLSSIFGLIERLQAVDTEGVEPMTHPQPMTLRLRADEVTESDRRADFQAVAPAVEQGLYLVPRVIE</sequence>
<dbReference type="PANTHER" id="PTHR15004">
    <property type="entry name" value="GLUTAMYL-TRNA(GLN) AMIDOTRANSFERASE SUBUNIT C, MITOCHONDRIAL"/>
    <property type="match status" value="1"/>
</dbReference>
<dbReference type="Pfam" id="PF02686">
    <property type="entry name" value="GatC"/>
    <property type="match status" value="1"/>
</dbReference>
<dbReference type="InterPro" id="IPR036113">
    <property type="entry name" value="Asp/Glu-ADT_sf_sub_c"/>
</dbReference>
<dbReference type="InterPro" id="IPR003837">
    <property type="entry name" value="GatC"/>
</dbReference>
<reference evidence="2 3" key="1">
    <citation type="submission" date="2020-08" db="EMBL/GenBank/DDBJ databases">
        <title>Genomic Encyclopedia of Type Strains, Phase IV (KMG-IV): sequencing the most valuable type-strain genomes for metagenomic binning, comparative biology and taxonomic classification.</title>
        <authorList>
            <person name="Goeker M."/>
        </authorList>
    </citation>
    <scope>NUCLEOTIDE SEQUENCE [LARGE SCALE GENOMIC DNA]</scope>
    <source>
        <strain evidence="2 3">DSM 29781</strain>
    </source>
</reference>
<organism evidence="2 3">
    <name type="scientific">Quisquiliibacterium transsilvanicum</name>
    <dbReference type="NCBI Taxonomy" id="1549638"/>
    <lineage>
        <taxon>Bacteria</taxon>
        <taxon>Pseudomonadati</taxon>
        <taxon>Pseudomonadota</taxon>
        <taxon>Betaproteobacteria</taxon>
        <taxon>Burkholderiales</taxon>
        <taxon>Burkholderiaceae</taxon>
        <taxon>Quisquiliibacterium</taxon>
    </lineage>
</organism>
<keyword evidence="2" id="KW-0808">Transferase</keyword>
<dbReference type="GO" id="GO:0070681">
    <property type="term" value="P:glutaminyl-tRNAGln biosynthesis via transamidation"/>
    <property type="evidence" value="ECO:0007669"/>
    <property type="project" value="TreeGrafter"/>
</dbReference>
<accession>A0A7W8HJZ4</accession>
<dbReference type="Gene3D" id="1.10.20.60">
    <property type="entry name" value="Glu-tRNAGln amidotransferase C subunit, N-terminal domain"/>
    <property type="match status" value="1"/>
</dbReference>
<comment type="caution">
    <text evidence="2">The sequence shown here is derived from an EMBL/GenBank/DDBJ whole genome shotgun (WGS) entry which is preliminary data.</text>
</comment>
<dbReference type="Proteomes" id="UP000532440">
    <property type="component" value="Unassembled WGS sequence"/>
</dbReference>
<keyword evidence="1 2" id="KW-0436">Ligase</keyword>
<dbReference type="SUPFAM" id="SSF141000">
    <property type="entry name" value="Glu-tRNAGln amidotransferase C subunit"/>
    <property type="match status" value="1"/>
</dbReference>
<dbReference type="AlphaFoldDB" id="A0A7W8HJZ4"/>
<dbReference type="RefSeq" id="WP_183969793.1">
    <property type="nucleotide sequence ID" value="NZ_BAABEW010000024.1"/>
</dbReference>
<name>A0A7W8HJZ4_9BURK</name>
<keyword evidence="1" id="KW-0547">Nucleotide-binding</keyword>
<dbReference type="GO" id="GO:0006450">
    <property type="term" value="P:regulation of translational fidelity"/>
    <property type="evidence" value="ECO:0007669"/>
    <property type="project" value="InterPro"/>
</dbReference>
<dbReference type="GO" id="GO:0006412">
    <property type="term" value="P:translation"/>
    <property type="evidence" value="ECO:0007669"/>
    <property type="project" value="UniProtKB-UniRule"/>
</dbReference>
<dbReference type="HAMAP" id="MF_00122">
    <property type="entry name" value="GatC"/>
    <property type="match status" value="1"/>
</dbReference>
<gene>
    <name evidence="1" type="primary">gatC</name>
    <name evidence="2" type="ORF">HNQ70_003376</name>
</gene>
<evidence type="ECO:0000313" key="3">
    <source>
        <dbReference type="Proteomes" id="UP000532440"/>
    </source>
</evidence>
<comment type="subunit">
    <text evidence="1">Heterotrimer of A, B and C subunits.</text>
</comment>
<dbReference type="PANTHER" id="PTHR15004:SF0">
    <property type="entry name" value="GLUTAMYL-TRNA(GLN) AMIDOTRANSFERASE SUBUNIT C, MITOCHONDRIAL"/>
    <property type="match status" value="1"/>
</dbReference>
<comment type="similarity">
    <text evidence="1">Belongs to the GatC family.</text>
</comment>
<comment type="catalytic activity">
    <reaction evidence="1">
        <text>L-aspartyl-tRNA(Asn) + L-glutamine + ATP + H2O = L-asparaginyl-tRNA(Asn) + L-glutamate + ADP + phosphate + 2 H(+)</text>
        <dbReference type="Rhea" id="RHEA:14513"/>
        <dbReference type="Rhea" id="RHEA-COMP:9674"/>
        <dbReference type="Rhea" id="RHEA-COMP:9677"/>
        <dbReference type="ChEBI" id="CHEBI:15377"/>
        <dbReference type="ChEBI" id="CHEBI:15378"/>
        <dbReference type="ChEBI" id="CHEBI:29985"/>
        <dbReference type="ChEBI" id="CHEBI:30616"/>
        <dbReference type="ChEBI" id="CHEBI:43474"/>
        <dbReference type="ChEBI" id="CHEBI:58359"/>
        <dbReference type="ChEBI" id="CHEBI:78515"/>
        <dbReference type="ChEBI" id="CHEBI:78516"/>
        <dbReference type="ChEBI" id="CHEBI:456216"/>
    </reaction>
</comment>
<dbReference type="GO" id="GO:0005524">
    <property type="term" value="F:ATP binding"/>
    <property type="evidence" value="ECO:0007669"/>
    <property type="project" value="UniProtKB-KW"/>
</dbReference>
<dbReference type="GO" id="GO:0050567">
    <property type="term" value="F:glutaminyl-tRNA synthase (glutamine-hydrolyzing) activity"/>
    <property type="evidence" value="ECO:0007669"/>
    <property type="project" value="UniProtKB-UniRule"/>
</dbReference>
<comment type="function">
    <text evidence="1">Allows the formation of correctly charged Asn-tRNA(Asn) or Gln-tRNA(Gln) through the transamidation of misacylated Asp-tRNA(Asn) or Glu-tRNA(Gln) in organisms which lack either or both of asparaginyl-tRNA or glutaminyl-tRNA synthetases. The reaction takes place in the presence of glutamine and ATP through an activated phospho-Asp-tRNA(Asn) or phospho-Glu-tRNA(Gln).</text>
</comment>
<proteinExistence type="inferred from homology"/>
<comment type="catalytic activity">
    <reaction evidence="1">
        <text>L-glutamyl-tRNA(Gln) + L-glutamine + ATP + H2O = L-glutaminyl-tRNA(Gln) + L-glutamate + ADP + phosphate + H(+)</text>
        <dbReference type="Rhea" id="RHEA:17521"/>
        <dbReference type="Rhea" id="RHEA-COMP:9681"/>
        <dbReference type="Rhea" id="RHEA-COMP:9684"/>
        <dbReference type="ChEBI" id="CHEBI:15377"/>
        <dbReference type="ChEBI" id="CHEBI:15378"/>
        <dbReference type="ChEBI" id="CHEBI:29985"/>
        <dbReference type="ChEBI" id="CHEBI:30616"/>
        <dbReference type="ChEBI" id="CHEBI:43474"/>
        <dbReference type="ChEBI" id="CHEBI:58359"/>
        <dbReference type="ChEBI" id="CHEBI:78520"/>
        <dbReference type="ChEBI" id="CHEBI:78521"/>
        <dbReference type="ChEBI" id="CHEBI:456216"/>
    </reaction>
</comment>